<evidence type="ECO:0000313" key="11">
    <source>
        <dbReference type="EMBL" id="MCF2529572.1"/>
    </source>
</evidence>
<evidence type="ECO:0000256" key="8">
    <source>
        <dbReference type="ARBA" id="ARBA00023012"/>
    </source>
</evidence>
<evidence type="ECO:0000256" key="2">
    <source>
        <dbReference type="ARBA" id="ARBA00012438"/>
    </source>
</evidence>
<keyword evidence="6 11" id="KW-0418">Kinase</keyword>
<keyword evidence="9" id="KW-0472">Membrane</keyword>
<dbReference type="InterPro" id="IPR011712">
    <property type="entry name" value="Sig_transdc_His_kin_sub3_dim/P"/>
</dbReference>
<dbReference type="Gene3D" id="1.20.5.1930">
    <property type="match status" value="1"/>
</dbReference>
<proteinExistence type="predicted"/>
<protein>
    <recommendedName>
        <fullName evidence="2">histidine kinase</fullName>
        <ecNumber evidence="2">2.7.13.3</ecNumber>
    </recommendedName>
</protein>
<feature type="transmembrane region" description="Helical" evidence="9">
    <location>
        <begin position="130"/>
        <end position="150"/>
    </location>
</feature>
<comment type="caution">
    <text evidence="11">The sequence shown here is derived from an EMBL/GenBank/DDBJ whole genome shotgun (WGS) entry which is preliminary data.</text>
</comment>
<reference evidence="11" key="1">
    <citation type="submission" date="2022-01" db="EMBL/GenBank/DDBJ databases">
        <title>Genome-Based Taxonomic Classification of the Phylum Actinobacteria.</title>
        <authorList>
            <person name="Gao Y."/>
        </authorList>
    </citation>
    <scope>NUCLEOTIDE SEQUENCE</scope>
    <source>
        <strain evidence="11">KLBMP 8922</strain>
    </source>
</reference>
<evidence type="ECO:0000313" key="12">
    <source>
        <dbReference type="Proteomes" id="UP001165378"/>
    </source>
</evidence>
<dbReference type="GO" id="GO:0000155">
    <property type="term" value="F:phosphorelay sensor kinase activity"/>
    <property type="evidence" value="ECO:0007669"/>
    <property type="project" value="InterPro"/>
</dbReference>
<dbReference type="GO" id="GO:0046983">
    <property type="term" value="F:protein dimerization activity"/>
    <property type="evidence" value="ECO:0007669"/>
    <property type="project" value="InterPro"/>
</dbReference>
<accession>A0AA41Q3T3</accession>
<keyword evidence="12" id="KW-1185">Reference proteome</keyword>
<keyword evidence="9" id="KW-1133">Transmembrane helix</keyword>
<gene>
    <name evidence="11" type="ORF">LZ495_20450</name>
</gene>
<dbReference type="EMBL" id="JAKFHA010000012">
    <property type="protein sequence ID" value="MCF2529572.1"/>
    <property type="molecule type" value="Genomic_DNA"/>
</dbReference>
<sequence length="404" mass="42231">MARTRPHRHDFAIAAAGLVGGLALWAFDIINEQTGLPTSWTLLPLGAMTAAEVMRRAAPRTALGIGFAALIADQFLGSNVATIVMFTDVVYAATLYGPIKLARRLAPASVIVTVVATVVTLGVVRSPKGLIVGVFAGLVTLTPWWTGWVVRSHRDAAAAERLRAEQIALLAEMDRRAAVEQERARMARELHDVVANHLSAIAIHSTAAMSVAAGDPDATARALGVIRESSVQGLAEMRRLIGLLRTSGGGEAAFAGDTDGPAAAVPRLDALDGLLARASRSGADSGLRFSLDDRRPNGRPLPAPVELAAYRIVQESLTNCLKHAAPGQVTVRLTEGGGDLVVVVESPYAPGPVPRAPGAGAGLAGMRERVTLLRGAFEAGPARLDSGAWQVHARLPLGDPEETA</sequence>
<evidence type="ECO:0000256" key="1">
    <source>
        <dbReference type="ARBA" id="ARBA00000085"/>
    </source>
</evidence>
<dbReference type="AlphaFoldDB" id="A0AA41Q3T3"/>
<feature type="domain" description="Signal transduction histidine kinase subgroup 3 dimerisation and phosphoacceptor" evidence="10">
    <location>
        <begin position="182"/>
        <end position="247"/>
    </location>
</feature>
<organism evidence="11 12">
    <name type="scientific">Yinghuangia soli</name>
    <dbReference type="NCBI Taxonomy" id="2908204"/>
    <lineage>
        <taxon>Bacteria</taxon>
        <taxon>Bacillati</taxon>
        <taxon>Actinomycetota</taxon>
        <taxon>Actinomycetes</taxon>
        <taxon>Kitasatosporales</taxon>
        <taxon>Streptomycetaceae</taxon>
        <taxon>Yinghuangia</taxon>
    </lineage>
</organism>
<dbReference type="EC" id="2.7.13.3" evidence="2"/>
<evidence type="ECO:0000256" key="6">
    <source>
        <dbReference type="ARBA" id="ARBA00022777"/>
    </source>
</evidence>
<comment type="catalytic activity">
    <reaction evidence="1">
        <text>ATP + protein L-histidine = ADP + protein N-phospho-L-histidine.</text>
        <dbReference type="EC" id="2.7.13.3"/>
    </reaction>
</comment>
<dbReference type="PANTHER" id="PTHR24421:SF10">
    <property type="entry name" value="NITRATE_NITRITE SENSOR PROTEIN NARQ"/>
    <property type="match status" value="1"/>
</dbReference>
<evidence type="ECO:0000256" key="7">
    <source>
        <dbReference type="ARBA" id="ARBA00022840"/>
    </source>
</evidence>
<evidence type="ECO:0000256" key="3">
    <source>
        <dbReference type="ARBA" id="ARBA00022553"/>
    </source>
</evidence>
<dbReference type="GO" id="GO:0005524">
    <property type="term" value="F:ATP binding"/>
    <property type="evidence" value="ECO:0007669"/>
    <property type="project" value="UniProtKB-KW"/>
</dbReference>
<dbReference type="Pfam" id="PF07730">
    <property type="entry name" value="HisKA_3"/>
    <property type="match status" value="1"/>
</dbReference>
<keyword evidence="7" id="KW-0067">ATP-binding</keyword>
<dbReference type="InterPro" id="IPR036890">
    <property type="entry name" value="HATPase_C_sf"/>
</dbReference>
<evidence type="ECO:0000259" key="10">
    <source>
        <dbReference type="Pfam" id="PF07730"/>
    </source>
</evidence>
<evidence type="ECO:0000256" key="4">
    <source>
        <dbReference type="ARBA" id="ARBA00022679"/>
    </source>
</evidence>
<keyword evidence="8" id="KW-0902">Two-component regulatory system</keyword>
<keyword evidence="5" id="KW-0547">Nucleotide-binding</keyword>
<dbReference type="SUPFAM" id="SSF55874">
    <property type="entry name" value="ATPase domain of HSP90 chaperone/DNA topoisomerase II/histidine kinase"/>
    <property type="match status" value="1"/>
</dbReference>
<dbReference type="CDD" id="cd16917">
    <property type="entry name" value="HATPase_UhpB-NarQ-NarX-like"/>
    <property type="match status" value="1"/>
</dbReference>
<dbReference type="RefSeq" id="WP_235053937.1">
    <property type="nucleotide sequence ID" value="NZ_JAKFHA010000012.1"/>
</dbReference>
<dbReference type="Proteomes" id="UP001165378">
    <property type="component" value="Unassembled WGS sequence"/>
</dbReference>
<keyword evidence="3" id="KW-0597">Phosphoprotein</keyword>
<keyword evidence="4" id="KW-0808">Transferase</keyword>
<dbReference type="InterPro" id="IPR050482">
    <property type="entry name" value="Sensor_HK_TwoCompSys"/>
</dbReference>
<dbReference type="PANTHER" id="PTHR24421">
    <property type="entry name" value="NITRATE/NITRITE SENSOR PROTEIN NARX-RELATED"/>
    <property type="match status" value="1"/>
</dbReference>
<feature type="transmembrane region" description="Helical" evidence="9">
    <location>
        <begin position="105"/>
        <end position="124"/>
    </location>
</feature>
<dbReference type="GO" id="GO:0016020">
    <property type="term" value="C:membrane"/>
    <property type="evidence" value="ECO:0007669"/>
    <property type="project" value="InterPro"/>
</dbReference>
<keyword evidence="9" id="KW-0812">Transmembrane</keyword>
<dbReference type="Gene3D" id="3.30.565.10">
    <property type="entry name" value="Histidine kinase-like ATPase, C-terminal domain"/>
    <property type="match status" value="1"/>
</dbReference>
<evidence type="ECO:0000256" key="9">
    <source>
        <dbReference type="SAM" id="Phobius"/>
    </source>
</evidence>
<evidence type="ECO:0000256" key="5">
    <source>
        <dbReference type="ARBA" id="ARBA00022741"/>
    </source>
</evidence>
<name>A0AA41Q3T3_9ACTN</name>